<feature type="chain" id="PRO_5004740714" description="L,D-TPase catalytic domain-containing protein" evidence="8">
    <location>
        <begin position="19"/>
        <end position="340"/>
    </location>
</feature>
<keyword evidence="8" id="KW-0732">Signal</keyword>
<dbReference type="UniPathway" id="UPA00219"/>
<feature type="active site" description="Proton donor/acceptor" evidence="7">
    <location>
        <position position="167"/>
    </location>
</feature>
<dbReference type="SUPFAM" id="SSF141523">
    <property type="entry name" value="L,D-transpeptidase catalytic domain-like"/>
    <property type="match status" value="1"/>
</dbReference>
<dbReference type="GO" id="GO:0004180">
    <property type="term" value="F:carboxypeptidase activity"/>
    <property type="evidence" value="ECO:0007669"/>
    <property type="project" value="UniProtKB-ARBA"/>
</dbReference>
<protein>
    <recommendedName>
        <fullName evidence="9">L,D-TPase catalytic domain-containing protein</fullName>
    </recommendedName>
</protein>
<comment type="pathway">
    <text evidence="1 7">Cell wall biogenesis; peptidoglycan biosynthesis.</text>
</comment>
<evidence type="ECO:0000256" key="2">
    <source>
        <dbReference type="ARBA" id="ARBA00005992"/>
    </source>
</evidence>
<feature type="signal peptide" evidence="8">
    <location>
        <begin position="1"/>
        <end position="18"/>
    </location>
</feature>
<dbReference type="PANTHER" id="PTHR36699">
    <property type="entry name" value="LD-TRANSPEPTIDASE"/>
    <property type="match status" value="1"/>
</dbReference>
<evidence type="ECO:0000313" key="10">
    <source>
        <dbReference type="EMBL" id="AHB47799.1"/>
    </source>
</evidence>
<name>V5SCY2_9HYPH</name>
<dbReference type="GO" id="GO:0071555">
    <property type="term" value="P:cell wall organization"/>
    <property type="evidence" value="ECO:0007669"/>
    <property type="project" value="UniProtKB-UniRule"/>
</dbReference>
<dbReference type="STRING" id="1029756.W911_04260"/>
<evidence type="ECO:0000256" key="7">
    <source>
        <dbReference type="PROSITE-ProRule" id="PRU01373"/>
    </source>
</evidence>
<keyword evidence="11" id="KW-1185">Reference proteome</keyword>
<proteinExistence type="inferred from homology"/>
<dbReference type="CDD" id="cd16913">
    <property type="entry name" value="YkuD_like"/>
    <property type="match status" value="1"/>
</dbReference>
<dbReference type="KEGG" id="hni:W911_04260"/>
<evidence type="ECO:0000256" key="8">
    <source>
        <dbReference type="SAM" id="SignalP"/>
    </source>
</evidence>
<dbReference type="PROSITE" id="PS52029">
    <property type="entry name" value="LD_TPASE"/>
    <property type="match status" value="1"/>
</dbReference>
<evidence type="ECO:0000256" key="5">
    <source>
        <dbReference type="ARBA" id="ARBA00022984"/>
    </source>
</evidence>
<dbReference type="EMBL" id="CP006912">
    <property type="protein sequence ID" value="AHB47799.1"/>
    <property type="molecule type" value="Genomic_DNA"/>
</dbReference>
<dbReference type="HOGENOM" id="CLU_058020_0_0_5"/>
<dbReference type="GO" id="GO:0009252">
    <property type="term" value="P:peptidoglycan biosynthetic process"/>
    <property type="evidence" value="ECO:0007669"/>
    <property type="project" value="UniProtKB-UniPathway"/>
</dbReference>
<dbReference type="Proteomes" id="UP000018542">
    <property type="component" value="Chromosome"/>
</dbReference>
<comment type="similarity">
    <text evidence="2">Belongs to the YkuD family.</text>
</comment>
<dbReference type="AlphaFoldDB" id="V5SCY2"/>
<dbReference type="InterPro" id="IPR038063">
    <property type="entry name" value="Transpep_catalytic_dom"/>
</dbReference>
<evidence type="ECO:0000313" key="11">
    <source>
        <dbReference type="Proteomes" id="UP000018542"/>
    </source>
</evidence>
<reference evidence="10 11" key="1">
    <citation type="journal article" date="2014" name="Genome Announc.">
        <title>Complete Genome Sequence of Hyphomicrobium nitrativorans Strain NL23, a Denitrifying Bacterium Isolated from Biofilm of a Methanol-Fed Denitrification System Treating Seawater at the Montreal Biodome.</title>
        <authorList>
            <person name="Martineau C."/>
            <person name="Villeneuve C."/>
            <person name="Mauffrey F."/>
            <person name="Villemur R."/>
        </authorList>
    </citation>
    <scope>NUCLEOTIDE SEQUENCE [LARGE SCALE GENOMIC DNA]</scope>
    <source>
        <strain evidence="10">NL23</strain>
    </source>
</reference>
<organism evidence="10 11">
    <name type="scientific">Hyphomicrobium nitrativorans NL23</name>
    <dbReference type="NCBI Taxonomy" id="1029756"/>
    <lineage>
        <taxon>Bacteria</taxon>
        <taxon>Pseudomonadati</taxon>
        <taxon>Pseudomonadota</taxon>
        <taxon>Alphaproteobacteria</taxon>
        <taxon>Hyphomicrobiales</taxon>
        <taxon>Hyphomicrobiaceae</taxon>
        <taxon>Hyphomicrobium</taxon>
    </lineage>
</organism>
<dbReference type="Pfam" id="PF03734">
    <property type="entry name" value="YkuD"/>
    <property type="match status" value="1"/>
</dbReference>
<gene>
    <name evidence="10" type="ORF">W911_04260</name>
</gene>
<dbReference type="PATRIC" id="fig|1029756.8.peg.891"/>
<dbReference type="GO" id="GO:0008360">
    <property type="term" value="P:regulation of cell shape"/>
    <property type="evidence" value="ECO:0007669"/>
    <property type="project" value="UniProtKB-UniRule"/>
</dbReference>
<dbReference type="PANTHER" id="PTHR36699:SF1">
    <property type="entry name" value="L,D-TRANSPEPTIDASE YAFK-RELATED"/>
    <property type="match status" value="1"/>
</dbReference>
<keyword evidence="3" id="KW-0808">Transferase</keyword>
<keyword evidence="6 7" id="KW-0961">Cell wall biogenesis/degradation</keyword>
<sequence>MVALASAAMIAMPRPLFAAELQGVAAISVHRATAERIERRRAVKAGRLQVPLPNTPDTARVLTRLAVAGLQSGAPVMLRVFKAESELEVWVEKDGAFVPFAVYPICYWSGKIGPKLREGDRQAPEGFYTITAGQLHHGGRWRRSLDIGYPNVFDRVNGRTGSLILVHGGCDSVGCFAMTDAVNAELYDLVSASLRRGQEHVPVHVFPFRMTDANVAAHGNGAWKDFWADLKLGYDAFERTRRTPHVTVCGHRYRIAEGKPGSVGEEVALCEADLETYGSVMAAARAATKGDLPPEETAAKQPIPCSMALASCRRWVALRDRQAANGTVAIKQSSGRSRVR</sequence>
<evidence type="ECO:0000259" key="9">
    <source>
        <dbReference type="PROSITE" id="PS52029"/>
    </source>
</evidence>
<evidence type="ECO:0000256" key="3">
    <source>
        <dbReference type="ARBA" id="ARBA00022679"/>
    </source>
</evidence>
<evidence type="ECO:0000256" key="1">
    <source>
        <dbReference type="ARBA" id="ARBA00004752"/>
    </source>
</evidence>
<keyword evidence="4 7" id="KW-0133">Cell shape</keyword>
<dbReference type="GO" id="GO:0016740">
    <property type="term" value="F:transferase activity"/>
    <property type="evidence" value="ECO:0007669"/>
    <property type="project" value="UniProtKB-KW"/>
</dbReference>
<keyword evidence="5 7" id="KW-0573">Peptidoglycan synthesis</keyword>
<evidence type="ECO:0000256" key="6">
    <source>
        <dbReference type="ARBA" id="ARBA00023316"/>
    </source>
</evidence>
<accession>V5SCY2</accession>
<feature type="domain" description="L,D-TPase catalytic" evidence="9">
    <location>
        <begin position="76"/>
        <end position="206"/>
    </location>
</feature>
<evidence type="ECO:0000256" key="4">
    <source>
        <dbReference type="ARBA" id="ARBA00022960"/>
    </source>
</evidence>
<feature type="active site" description="Nucleophile" evidence="7">
    <location>
        <position position="175"/>
    </location>
</feature>
<dbReference type="InterPro" id="IPR005490">
    <property type="entry name" value="LD_TPept_cat_dom"/>
</dbReference>